<organism evidence="4 5">
    <name type="scientific">Thalassoglobus polymorphus</name>
    <dbReference type="NCBI Taxonomy" id="2527994"/>
    <lineage>
        <taxon>Bacteria</taxon>
        <taxon>Pseudomonadati</taxon>
        <taxon>Planctomycetota</taxon>
        <taxon>Planctomycetia</taxon>
        <taxon>Planctomycetales</taxon>
        <taxon>Planctomycetaceae</taxon>
        <taxon>Thalassoglobus</taxon>
    </lineage>
</organism>
<evidence type="ECO:0000259" key="3">
    <source>
        <dbReference type="Pfam" id="PF07978"/>
    </source>
</evidence>
<keyword evidence="5" id="KW-1185">Reference proteome</keyword>
<feature type="signal peptide" evidence="2">
    <location>
        <begin position="1"/>
        <end position="23"/>
    </location>
</feature>
<feature type="chain" id="PRO_5022155759" description="NIPSNAP domain-containing protein" evidence="2">
    <location>
        <begin position="24"/>
        <end position="256"/>
    </location>
</feature>
<feature type="domain" description="NIPSNAP" evidence="3">
    <location>
        <begin position="150"/>
        <end position="255"/>
    </location>
</feature>
<protein>
    <recommendedName>
        <fullName evidence="3">NIPSNAP domain-containing protein</fullName>
    </recommendedName>
</protein>
<dbReference type="PANTHER" id="PTHR21017">
    <property type="entry name" value="NIPSNAP-RELATED"/>
    <property type="match status" value="1"/>
</dbReference>
<dbReference type="Pfam" id="PF07978">
    <property type="entry name" value="NIPSNAP"/>
    <property type="match status" value="2"/>
</dbReference>
<comment type="similarity">
    <text evidence="1">Belongs to the NipSnap family.</text>
</comment>
<keyword evidence="2" id="KW-0732">Signal</keyword>
<evidence type="ECO:0000256" key="1">
    <source>
        <dbReference type="ARBA" id="ARBA00005291"/>
    </source>
</evidence>
<dbReference type="PANTHER" id="PTHR21017:SF17">
    <property type="entry name" value="PROTEIN NIPSNAP"/>
    <property type="match status" value="1"/>
</dbReference>
<name>A0A517QJQ3_9PLAN</name>
<sequence precursor="true">MLRILYAALASLSVITSGMYSFADDGPADVGVYELRVYTCEPGKLDALHSRFKDHTMRIFEKHGMKNVAYWVPSDTEDDKNRLIYIIRHESRDAAAASWKAFIADPEWKAVAKASREAHGKILSKSPESTYMTLTDYSPKVGKADPKKTYELRTYVTEPGRLDALNARFRDHTMKIFSRHGLKSFGYWTPQDEPDSKNTLIYVLEYDNRDAAKAGWKKFGADPEWKKARAASEKDGKILSQRPASVYMVPTAYSPE</sequence>
<dbReference type="EMBL" id="CP036267">
    <property type="protein sequence ID" value="QDT31876.1"/>
    <property type="molecule type" value="Genomic_DNA"/>
</dbReference>
<dbReference type="SUPFAM" id="SSF54909">
    <property type="entry name" value="Dimeric alpha+beta barrel"/>
    <property type="match status" value="2"/>
</dbReference>
<reference evidence="4 5" key="1">
    <citation type="submission" date="2019-02" db="EMBL/GenBank/DDBJ databases">
        <title>Deep-cultivation of Planctomycetes and their phenomic and genomic characterization uncovers novel biology.</title>
        <authorList>
            <person name="Wiegand S."/>
            <person name="Jogler M."/>
            <person name="Boedeker C."/>
            <person name="Pinto D."/>
            <person name="Vollmers J."/>
            <person name="Rivas-Marin E."/>
            <person name="Kohn T."/>
            <person name="Peeters S.H."/>
            <person name="Heuer A."/>
            <person name="Rast P."/>
            <person name="Oberbeckmann S."/>
            <person name="Bunk B."/>
            <person name="Jeske O."/>
            <person name="Meyerdierks A."/>
            <person name="Storesund J.E."/>
            <person name="Kallscheuer N."/>
            <person name="Luecker S."/>
            <person name="Lage O.M."/>
            <person name="Pohl T."/>
            <person name="Merkel B.J."/>
            <person name="Hornburger P."/>
            <person name="Mueller R.-W."/>
            <person name="Bruemmer F."/>
            <person name="Labrenz M."/>
            <person name="Spormann A.M."/>
            <person name="Op den Camp H."/>
            <person name="Overmann J."/>
            <person name="Amann R."/>
            <person name="Jetten M.S.M."/>
            <person name="Mascher T."/>
            <person name="Medema M.H."/>
            <person name="Devos D.P."/>
            <person name="Kaster A.-K."/>
            <person name="Ovreas L."/>
            <person name="Rohde M."/>
            <person name="Galperin M.Y."/>
            <person name="Jogler C."/>
        </authorList>
    </citation>
    <scope>NUCLEOTIDE SEQUENCE [LARGE SCALE GENOMIC DNA]</scope>
    <source>
        <strain evidence="4 5">Mal48</strain>
    </source>
</reference>
<dbReference type="KEGG" id="tpol:Mal48_11120"/>
<dbReference type="InterPro" id="IPR012577">
    <property type="entry name" value="NIPSNAP"/>
</dbReference>
<dbReference type="InterPro" id="IPR011008">
    <property type="entry name" value="Dimeric_a/b-barrel"/>
</dbReference>
<evidence type="ECO:0000313" key="4">
    <source>
        <dbReference type="EMBL" id="QDT31876.1"/>
    </source>
</evidence>
<evidence type="ECO:0000256" key="2">
    <source>
        <dbReference type="SAM" id="SignalP"/>
    </source>
</evidence>
<evidence type="ECO:0000313" key="5">
    <source>
        <dbReference type="Proteomes" id="UP000315724"/>
    </source>
</evidence>
<dbReference type="InterPro" id="IPR051557">
    <property type="entry name" value="NipSnap_domain"/>
</dbReference>
<dbReference type="Proteomes" id="UP000315724">
    <property type="component" value="Chromosome"/>
</dbReference>
<dbReference type="Gene3D" id="3.30.70.100">
    <property type="match status" value="2"/>
</dbReference>
<dbReference type="RefSeq" id="WP_197442068.1">
    <property type="nucleotide sequence ID" value="NZ_CP036267.1"/>
</dbReference>
<gene>
    <name evidence="4" type="ORF">Mal48_11120</name>
</gene>
<dbReference type="AlphaFoldDB" id="A0A517QJQ3"/>
<accession>A0A517QJQ3</accession>
<feature type="domain" description="NIPSNAP" evidence="3">
    <location>
        <begin position="33"/>
        <end position="139"/>
    </location>
</feature>
<proteinExistence type="inferred from homology"/>